<dbReference type="KEGG" id="tasa:A1Q1_06484"/>
<protein>
    <recommendedName>
        <fullName evidence="3">F-box domain-containing protein</fullName>
    </recommendedName>
</protein>
<name>J6ER36_TRIAS</name>
<dbReference type="HOGENOM" id="CLU_785707_0_0_1"/>
<accession>J6ER36</accession>
<dbReference type="Proteomes" id="UP000002748">
    <property type="component" value="Unassembled WGS sequence"/>
</dbReference>
<dbReference type="AlphaFoldDB" id="J6ER36"/>
<evidence type="ECO:0008006" key="3">
    <source>
        <dbReference type="Google" id="ProtNLM"/>
    </source>
</evidence>
<sequence length="353" mass="39507">MLDWKYFPHIFDHIYDYLDADGMNVLRLTCTTLRHRVEIDLWEHITVSHGIMMCTTSDHHSRTEALVYTRPQTYSTRYGCPLPRAYQDGHPQITKTVNVVHHPGRAGKGGISHCEDDRPEDHEWCCDSACPTADILECISTAIGARVAVQLLYPNTYRCSDLSFTCHFGGFHSCITAFPLKALINSGPDYMIDVAAPQHIFKLAYPPRGLATAGTVDFIKELIFKIHHIIVLLYPESSDDCGNESACYHPSGVKPFVEGIVPCATESFVNKVTCVAIESWPPDAPRGPRLLTPHTTSKAFRVALKASKESYRATQPDKVIFFNNINVISWEQLREQVGETTCSLLAKDIPPAM</sequence>
<reference evidence="1 2" key="1">
    <citation type="journal article" date="2012" name="Eukaryot. Cell">
        <title>Draft genome sequence of CBS 2479, the standard type strain of Trichosporon asahii.</title>
        <authorList>
            <person name="Yang R.Y."/>
            <person name="Li H.T."/>
            <person name="Zhu H."/>
            <person name="Zhou G.P."/>
            <person name="Wang M."/>
            <person name="Wang L."/>
        </authorList>
    </citation>
    <scope>NUCLEOTIDE SEQUENCE [LARGE SCALE GENOMIC DNA]</scope>
    <source>
        <strain evidence="2">ATCC 90039 / CBS 2479 / JCM 2466 / KCTC 7840 / NCYC 2677 / UAMH 7654</strain>
    </source>
</reference>
<evidence type="ECO:0000313" key="1">
    <source>
        <dbReference type="EMBL" id="EJT45167.1"/>
    </source>
</evidence>
<dbReference type="EMBL" id="ALBS01000333">
    <property type="protein sequence ID" value="EJT45167.1"/>
    <property type="molecule type" value="Genomic_DNA"/>
</dbReference>
<dbReference type="VEuPathDB" id="FungiDB:A1Q1_06484"/>
<evidence type="ECO:0000313" key="2">
    <source>
        <dbReference type="Proteomes" id="UP000002748"/>
    </source>
</evidence>
<proteinExistence type="predicted"/>
<dbReference type="RefSeq" id="XP_014177073.1">
    <property type="nucleotide sequence ID" value="XM_014321598.1"/>
</dbReference>
<dbReference type="GeneID" id="25989996"/>
<organism evidence="1 2">
    <name type="scientific">Trichosporon asahii var. asahii (strain ATCC 90039 / CBS 2479 / JCM 2466 / KCTC 7840 / NBRC 103889/ NCYC 2677 / UAMH 7654)</name>
    <name type="common">Yeast</name>
    <dbReference type="NCBI Taxonomy" id="1186058"/>
    <lineage>
        <taxon>Eukaryota</taxon>
        <taxon>Fungi</taxon>
        <taxon>Dikarya</taxon>
        <taxon>Basidiomycota</taxon>
        <taxon>Agaricomycotina</taxon>
        <taxon>Tremellomycetes</taxon>
        <taxon>Trichosporonales</taxon>
        <taxon>Trichosporonaceae</taxon>
        <taxon>Trichosporon</taxon>
    </lineage>
</organism>
<comment type="caution">
    <text evidence="1">The sequence shown here is derived from an EMBL/GenBank/DDBJ whole genome shotgun (WGS) entry which is preliminary data.</text>
</comment>
<gene>
    <name evidence="1" type="ORF">A1Q1_06484</name>
</gene>